<dbReference type="RefSeq" id="WP_163675483.1">
    <property type="nucleotide sequence ID" value="NZ_JAAIYP010000026.1"/>
</dbReference>
<sequence>MEIGAIAGEKFAGLPSCGKGIAARERIEADLRRMALRHEAPWKLSANAIAVMDATCDQFSPRR</sequence>
<dbReference type="EMBL" id="JAAIYP010000026">
    <property type="protein sequence ID" value="NFV79321.1"/>
    <property type="molecule type" value="Genomic_DNA"/>
</dbReference>
<name>A0A7C9QSY6_9PROT</name>
<comment type="caution">
    <text evidence="1">The sequence shown here is derived from an EMBL/GenBank/DDBJ whole genome shotgun (WGS) entry which is preliminary data.</text>
</comment>
<keyword evidence="2" id="KW-1185">Reference proteome</keyword>
<accession>A0A7C9QSY6</accession>
<protein>
    <submittedName>
        <fullName evidence="1">Uncharacterized protein</fullName>
    </submittedName>
</protein>
<reference evidence="1 2" key="1">
    <citation type="submission" date="2020-02" db="EMBL/GenBank/DDBJ databases">
        <authorList>
            <person name="Dziuba M."/>
            <person name="Kuznetsov B."/>
            <person name="Mardanov A."/>
            <person name="Ravin N."/>
            <person name="Grouzdev D."/>
        </authorList>
    </citation>
    <scope>NUCLEOTIDE SEQUENCE [LARGE SCALE GENOMIC DNA]</scope>
    <source>
        <strain evidence="1 2">SpK</strain>
    </source>
</reference>
<evidence type="ECO:0000313" key="1">
    <source>
        <dbReference type="EMBL" id="NFV79321.1"/>
    </source>
</evidence>
<proteinExistence type="predicted"/>
<organism evidence="1 2">
    <name type="scientific">Magnetospirillum aberrantis SpK</name>
    <dbReference type="NCBI Taxonomy" id="908842"/>
    <lineage>
        <taxon>Bacteria</taxon>
        <taxon>Pseudomonadati</taxon>
        <taxon>Pseudomonadota</taxon>
        <taxon>Alphaproteobacteria</taxon>
        <taxon>Rhodospirillales</taxon>
        <taxon>Rhodospirillaceae</taxon>
        <taxon>Magnetospirillum</taxon>
    </lineage>
</organism>
<gene>
    <name evidence="1" type="ORF">G4223_04265</name>
</gene>
<evidence type="ECO:0000313" key="2">
    <source>
        <dbReference type="Proteomes" id="UP000480684"/>
    </source>
</evidence>
<dbReference type="Proteomes" id="UP000480684">
    <property type="component" value="Unassembled WGS sequence"/>
</dbReference>
<dbReference type="AlphaFoldDB" id="A0A7C9QSY6"/>